<evidence type="ECO:0000313" key="5">
    <source>
        <dbReference type="EMBL" id="TVU31610.1"/>
    </source>
</evidence>
<dbReference type="SUPFAM" id="SSF56784">
    <property type="entry name" value="HAD-like"/>
    <property type="match status" value="1"/>
</dbReference>
<dbReference type="Gene3D" id="3.40.50.1000">
    <property type="entry name" value="HAD superfamily/HAD-like"/>
    <property type="match status" value="1"/>
</dbReference>
<dbReference type="AlphaFoldDB" id="A0A5J9V9R3"/>
<dbReference type="InterPro" id="IPR006439">
    <property type="entry name" value="HAD-SF_hydro_IA"/>
</dbReference>
<dbReference type="PANTHER" id="PTHR46193:SF18">
    <property type="entry name" value="HEXITOL PHOSPHATASE B"/>
    <property type="match status" value="1"/>
</dbReference>
<evidence type="ECO:0000256" key="3">
    <source>
        <dbReference type="ARBA" id="ARBA00022842"/>
    </source>
</evidence>
<dbReference type="GO" id="GO:0003824">
    <property type="term" value="F:catalytic activity"/>
    <property type="evidence" value="ECO:0007669"/>
    <property type="project" value="UniProtKB-ARBA"/>
</dbReference>
<name>A0A5J9V9R3_9POAL</name>
<dbReference type="Pfam" id="PF00702">
    <property type="entry name" value="Hydrolase"/>
    <property type="match status" value="1"/>
</dbReference>
<evidence type="ECO:0008006" key="7">
    <source>
        <dbReference type="Google" id="ProtNLM"/>
    </source>
</evidence>
<dbReference type="Gene3D" id="1.10.150.240">
    <property type="entry name" value="Putative phosphatase, domain 2"/>
    <property type="match status" value="1"/>
</dbReference>
<dbReference type="InterPro" id="IPR036412">
    <property type="entry name" value="HAD-like_sf"/>
</dbReference>
<dbReference type="SFLD" id="SFLDG01135">
    <property type="entry name" value="C1.5.6:_HAD__Beta-PGM__Phospha"/>
    <property type="match status" value="1"/>
</dbReference>
<dbReference type="SFLD" id="SFLDG01129">
    <property type="entry name" value="C1.5:_HAD__Beta-PGM__Phosphata"/>
    <property type="match status" value="1"/>
</dbReference>
<keyword evidence="6" id="KW-1185">Reference proteome</keyword>
<protein>
    <recommendedName>
        <fullName evidence="7">Haloacid dehalogenase-like hydrolase domain-containing protein Sgpp</fullName>
    </recommendedName>
</protein>
<dbReference type="InterPro" id="IPR023214">
    <property type="entry name" value="HAD_sf"/>
</dbReference>
<keyword evidence="2" id="KW-0479">Metal-binding</keyword>
<comment type="caution">
    <text evidence="5">The sequence shown here is derived from an EMBL/GenBank/DDBJ whole genome shotgun (WGS) entry which is preliminary data.</text>
</comment>
<comment type="cofactor">
    <cofactor evidence="1">
        <name>Mg(2+)</name>
        <dbReference type="ChEBI" id="CHEBI:18420"/>
    </cofactor>
</comment>
<dbReference type="NCBIfam" id="TIGR01509">
    <property type="entry name" value="HAD-SF-IA-v3"/>
    <property type="match status" value="1"/>
</dbReference>
<dbReference type="OrthoDB" id="40579at2759"/>
<evidence type="ECO:0000256" key="1">
    <source>
        <dbReference type="ARBA" id="ARBA00001946"/>
    </source>
</evidence>
<organism evidence="5 6">
    <name type="scientific">Eragrostis curvula</name>
    <name type="common">weeping love grass</name>
    <dbReference type="NCBI Taxonomy" id="38414"/>
    <lineage>
        <taxon>Eukaryota</taxon>
        <taxon>Viridiplantae</taxon>
        <taxon>Streptophyta</taxon>
        <taxon>Embryophyta</taxon>
        <taxon>Tracheophyta</taxon>
        <taxon>Spermatophyta</taxon>
        <taxon>Magnoliopsida</taxon>
        <taxon>Liliopsida</taxon>
        <taxon>Poales</taxon>
        <taxon>Poaceae</taxon>
        <taxon>PACMAD clade</taxon>
        <taxon>Chloridoideae</taxon>
        <taxon>Eragrostideae</taxon>
        <taxon>Eragrostidinae</taxon>
        <taxon>Eragrostis</taxon>
    </lineage>
</organism>
<evidence type="ECO:0000256" key="2">
    <source>
        <dbReference type="ARBA" id="ARBA00022723"/>
    </source>
</evidence>
<keyword evidence="4" id="KW-0119">Carbohydrate metabolism</keyword>
<evidence type="ECO:0000313" key="6">
    <source>
        <dbReference type="Proteomes" id="UP000324897"/>
    </source>
</evidence>
<accession>A0A5J9V9R3</accession>
<dbReference type="GO" id="GO:0046872">
    <property type="term" value="F:metal ion binding"/>
    <property type="evidence" value="ECO:0007669"/>
    <property type="project" value="UniProtKB-KW"/>
</dbReference>
<dbReference type="InterPro" id="IPR051600">
    <property type="entry name" value="Beta-PGM-like"/>
</dbReference>
<dbReference type="EMBL" id="RWGY01000011">
    <property type="protein sequence ID" value="TVU31610.1"/>
    <property type="molecule type" value="Genomic_DNA"/>
</dbReference>
<proteinExistence type="predicted"/>
<dbReference type="InterPro" id="IPR023198">
    <property type="entry name" value="PGP-like_dom2"/>
</dbReference>
<sequence>MLTPRASASRPRGLHLSISSAPSSRSISISNRNCVDFRRGEEATKKRRGCISWTASSEGTPAPADMSTGSALSKVAPLEAILFDIDGTLCDSDPIHFLAFRDLLQQLAVSDARIVVAGVFQVGFNDGVPITEEFYSAKISGGHNDDLARALFPDMDFEKAMKFMDDKEALFRKLAVGQLQAVDGLHDLCRWIEGHNLKRAAVTNAPRANAEFMLSQLGLTDFFPVLVIGSECARAKPFPDPYLKGLELIGASPQHTIIFEDSASGVRAGVAAGMPVVGLTTRNPEKVLSDAGARLLIKDFGDPKLLSVLEEIQPPVANGKARY</sequence>
<reference evidence="5 6" key="1">
    <citation type="journal article" date="2019" name="Sci. Rep.">
        <title>A high-quality genome of Eragrostis curvula grass provides insights into Poaceae evolution and supports new strategies to enhance forage quality.</title>
        <authorList>
            <person name="Carballo J."/>
            <person name="Santos B.A.C.M."/>
            <person name="Zappacosta D."/>
            <person name="Garbus I."/>
            <person name="Selva J.P."/>
            <person name="Gallo C.A."/>
            <person name="Diaz A."/>
            <person name="Albertini E."/>
            <person name="Caccamo M."/>
            <person name="Echenique V."/>
        </authorList>
    </citation>
    <scope>NUCLEOTIDE SEQUENCE [LARGE SCALE GENOMIC DNA]</scope>
    <source>
        <strain evidence="6">cv. Victoria</strain>
        <tissue evidence="5">Leaf</tissue>
    </source>
</reference>
<dbReference type="Gramene" id="TVU31610">
    <property type="protein sequence ID" value="TVU31610"/>
    <property type="gene ID" value="EJB05_23305"/>
</dbReference>
<dbReference type="Proteomes" id="UP000324897">
    <property type="component" value="Chromosome 1"/>
</dbReference>
<evidence type="ECO:0000256" key="4">
    <source>
        <dbReference type="ARBA" id="ARBA00023277"/>
    </source>
</evidence>
<gene>
    <name evidence="5" type="ORF">EJB05_23305</name>
</gene>
<dbReference type="SFLD" id="SFLDS00003">
    <property type="entry name" value="Haloacid_Dehalogenase"/>
    <property type="match status" value="1"/>
</dbReference>
<dbReference type="PANTHER" id="PTHR46193">
    <property type="entry name" value="6-PHOSPHOGLUCONATE PHOSPHATASE"/>
    <property type="match status" value="1"/>
</dbReference>
<dbReference type="CDD" id="cd07505">
    <property type="entry name" value="HAD_BPGM-like"/>
    <property type="match status" value="1"/>
</dbReference>
<keyword evidence="3" id="KW-0460">Magnesium</keyword>